<organism evidence="2">
    <name type="scientific">Hydrogenovibrio crunogenus (strain DSM 25203 / XCL-2)</name>
    <name type="common">Thiomicrospira crunogena</name>
    <dbReference type="NCBI Taxonomy" id="317025"/>
    <lineage>
        <taxon>Bacteria</taxon>
        <taxon>Pseudomonadati</taxon>
        <taxon>Pseudomonadota</taxon>
        <taxon>Gammaproteobacteria</taxon>
        <taxon>Thiotrichales</taxon>
        <taxon>Piscirickettsiaceae</taxon>
        <taxon>Hydrogenovibrio</taxon>
    </lineage>
</organism>
<protein>
    <recommendedName>
        <fullName evidence="3">Flagellar protein FliT</fullName>
    </recommendedName>
</protein>
<name>Q31FN4_HYDCU</name>
<proteinExistence type="predicted"/>
<keyword evidence="1" id="KW-0175">Coiled coil</keyword>
<dbReference type="STRING" id="317025.Tcr_1447"/>
<reference evidence="2" key="1">
    <citation type="submission" date="2006-07" db="EMBL/GenBank/DDBJ databases">
        <title>Complete sequence of Thiomicrospira crunogena XCL-2.</title>
        <authorList>
            <consortium name="US DOE Joint Genome Institute"/>
            <person name="Copeland A."/>
            <person name="Lucas S."/>
            <person name="Lapidus A."/>
            <person name="Barry K."/>
            <person name="Detter J.C."/>
            <person name="Glavina del Rio T."/>
            <person name="Hammon N."/>
            <person name="Israni S."/>
            <person name="Dalin E."/>
            <person name="Tice H."/>
            <person name="Pitluck S."/>
            <person name="Chain P."/>
            <person name="Malfatti S."/>
            <person name="Shin M."/>
            <person name="Vergez L."/>
            <person name="Schmutz J."/>
            <person name="Larimer F."/>
            <person name="Land M."/>
            <person name="Hauser L."/>
            <person name="Kyrpides N."/>
            <person name="Lykidis A."/>
            <person name="Scott K.M."/>
            <person name="Sievert S."/>
            <person name="Kerfeld C."/>
            <person name="Freyermuth S."/>
            <person name="Dobrinski K."/>
            <person name="Boller A."/>
            <person name="Fitzpatrick K."/>
            <person name="Thoma P."/>
            <person name="Moore J."/>
            <person name="Richardson P."/>
        </authorList>
    </citation>
    <scope>NUCLEOTIDE SEQUENCE</scope>
    <source>
        <strain evidence="2">XCL-2</strain>
    </source>
</reference>
<accession>Q31FN4</accession>
<evidence type="ECO:0000256" key="1">
    <source>
        <dbReference type="SAM" id="Coils"/>
    </source>
</evidence>
<dbReference type="KEGG" id="tcx:Tcr_1447"/>
<evidence type="ECO:0000313" key="2">
    <source>
        <dbReference type="EMBL" id="ABB42039.1"/>
    </source>
</evidence>
<sequence length="98" mass="11313">MLDLSLEQTKLNLLAHSKNMVNAAESLQWQQLTELDNRWHFMLEKAVEEYGEDLSGIAEQILEDNEKIAKSLQKAQQEIALEMQQDTHIAASIKEYLK</sequence>
<dbReference type="HOGENOM" id="CLU_2332752_0_0_6"/>
<feature type="coiled-coil region" evidence="1">
    <location>
        <begin position="58"/>
        <end position="85"/>
    </location>
</feature>
<dbReference type="EMBL" id="CP000109">
    <property type="protein sequence ID" value="ABB42039.1"/>
    <property type="molecule type" value="Genomic_DNA"/>
</dbReference>
<evidence type="ECO:0008006" key="3">
    <source>
        <dbReference type="Google" id="ProtNLM"/>
    </source>
</evidence>
<gene>
    <name evidence="2" type="ordered locus">Tcr_1447</name>
</gene>
<dbReference type="AlphaFoldDB" id="Q31FN4"/>